<keyword evidence="2" id="KW-0813">Transport</keyword>
<dbReference type="InterPro" id="IPR003593">
    <property type="entry name" value="AAA+_ATPase"/>
</dbReference>
<organism evidence="6 7">
    <name type="scientific">Candidatus Methylospira mobilis</name>
    <dbReference type="NCBI Taxonomy" id="1808979"/>
    <lineage>
        <taxon>Bacteria</taxon>
        <taxon>Pseudomonadati</taxon>
        <taxon>Pseudomonadota</taxon>
        <taxon>Gammaproteobacteria</taxon>
        <taxon>Methylococcales</taxon>
        <taxon>Methylococcaceae</taxon>
        <taxon>Candidatus Methylospira</taxon>
    </lineage>
</organism>
<dbReference type="GO" id="GO:0016887">
    <property type="term" value="F:ATP hydrolysis activity"/>
    <property type="evidence" value="ECO:0007669"/>
    <property type="project" value="InterPro"/>
</dbReference>
<reference evidence="6 7" key="1">
    <citation type="submission" date="2019-09" db="EMBL/GenBank/DDBJ databases">
        <title>Ecophysiology of the spiral-shaped methanotroph Methylospira mobilis as revealed by the complete genome sequence.</title>
        <authorList>
            <person name="Oshkin I.Y."/>
            <person name="Dedysh S.N."/>
            <person name="Miroshnikov K."/>
            <person name="Danilova O.V."/>
            <person name="Hakobyan A."/>
            <person name="Liesack W."/>
        </authorList>
    </citation>
    <scope>NUCLEOTIDE SEQUENCE [LARGE SCALE GENOMIC DNA]</scope>
    <source>
        <strain evidence="6 7">Shm1</strain>
    </source>
</reference>
<dbReference type="InterPro" id="IPR017871">
    <property type="entry name" value="ABC_transporter-like_CS"/>
</dbReference>
<dbReference type="Pfam" id="PF00005">
    <property type="entry name" value="ABC_tran"/>
    <property type="match status" value="1"/>
</dbReference>
<evidence type="ECO:0000313" key="6">
    <source>
        <dbReference type="EMBL" id="QFY44524.1"/>
    </source>
</evidence>
<evidence type="ECO:0000256" key="3">
    <source>
        <dbReference type="ARBA" id="ARBA00022741"/>
    </source>
</evidence>
<protein>
    <submittedName>
        <fullName evidence="6">ABC transporter ATP-binding protein</fullName>
    </submittedName>
</protein>
<dbReference type="PROSITE" id="PS00211">
    <property type="entry name" value="ABC_TRANSPORTER_1"/>
    <property type="match status" value="1"/>
</dbReference>
<evidence type="ECO:0000256" key="1">
    <source>
        <dbReference type="ARBA" id="ARBA00005417"/>
    </source>
</evidence>
<comment type="similarity">
    <text evidence="1">Belongs to the ABC transporter superfamily.</text>
</comment>
<dbReference type="SMART" id="SM00382">
    <property type="entry name" value="AAA"/>
    <property type="match status" value="1"/>
</dbReference>
<gene>
    <name evidence="6" type="ORF">F6R98_19390</name>
</gene>
<accession>A0A5Q0BQQ2</accession>
<dbReference type="CDD" id="cd03293">
    <property type="entry name" value="ABC_NrtD_SsuB_transporters"/>
    <property type="match status" value="1"/>
</dbReference>
<dbReference type="PANTHER" id="PTHR42788">
    <property type="entry name" value="TAURINE IMPORT ATP-BINDING PROTEIN-RELATED"/>
    <property type="match status" value="1"/>
</dbReference>
<evidence type="ECO:0000259" key="5">
    <source>
        <dbReference type="PROSITE" id="PS50893"/>
    </source>
</evidence>
<dbReference type="SUPFAM" id="SSF52540">
    <property type="entry name" value="P-loop containing nucleoside triphosphate hydrolases"/>
    <property type="match status" value="1"/>
</dbReference>
<dbReference type="InterPro" id="IPR050166">
    <property type="entry name" value="ABC_transporter_ATP-bind"/>
</dbReference>
<proteinExistence type="inferred from homology"/>
<keyword evidence="3" id="KW-0547">Nucleotide-binding</keyword>
<sequence>MTHKKNGNSGFGGKTVKLRCTASFDVTSIDFSYPNGHSVFRAFELHARAGEFVAVLGPSGCGKSTLLNLLSGFLSPTRGQVSINGIPVRPEMPELGYVFQTPQLFPWLNVLENVRFGLRMQGNLAPTEQYKQALSYLELVGMEHVAERLPYQLSGGMQQRIAIARSLAMEPSLLLMDEPFAALDAISRKSMNDELLYLWTTLGQTILFVTHDIDEAVLMADRVVMLGLTPQGIDSELVIELPRPRRHIETGRLPKFAEYRNILLQRIGNVMQKAVSVSTPLGV</sequence>
<dbReference type="Gene3D" id="3.40.50.300">
    <property type="entry name" value="P-loop containing nucleotide triphosphate hydrolases"/>
    <property type="match status" value="1"/>
</dbReference>
<dbReference type="KEGG" id="mmob:F6R98_19390"/>
<dbReference type="EMBL" id="CP044205">
    <property type="protein sequence ID" value="QFY44524.1"/>
    <property type="molecule type" value="Genomic_DNA"/>
</dbReference>
<dbReference type="InParanoid" id="A0A5Q0BQQ2"/>
<evidence type="ECO:0000313" key="7">
    <source>
        <dbReference type="Proteomes" id="UP000325755"/>
    </source>
</evidence>
<dbReference type="GO" id="GO:0005524">
    <property type="term" value="F:ATP binding"/>
    <property type="evidence" value="ECO:0007669"/>
    <property type="project" value="UniProtKB-KW"/>
</dbReference>
<feature type="domain" description="ABC transporter" evidence="5">
    <location>
        <begin position="24"/>
        <end position="253"/>
    </location>
</feature>
<dbReference type="Proteomes" id="UP000325755">
    <property type="component" value="Chromosome"/>
</dbReference>
<dbReference type="RefSeq" id="WP_153250486.1">
    <property type="nucleotide sequence ID" value="NZ_CP044205.1"/>
</dbReference>
<keyword evidence="4 6" id="KW-0067">ATP-binding</keyword>
<keyword evidence="7" id="KW-1185">Reference proteome</keyword>
<name>A0A5Q0BQQ2_9GAMM</name>
<dbReference type="InterPro" id="IPR003439">
    <property type="entry name" value="ABC_transporter-like_ATP-bd"/>
</dbReference>
<dbReference type="PROSITE" id="PS50893">
    <property type="entry name" value="ABC_TRANSPORTER_2"/>
    <property type="match status" value="1"/>
</dbReference>
<dbReference type="PANTHER" id="PTHR42788:SF13">
    <property type="entry name" value="ALIPHATIC SULFONATES IMPORT ATP-BINDING PROTEIN SSUB"/>
    <property type="match status" value="1"/>
</dbReference>
<evidence type="ECO:0000256" key="2">
    <source>
        <dbReference type="ARBA" id="ARBA00022448"/>
    </source>
</evidence>
<dbReference type="AlphaFoldDB" id="A0A5Q0BQQ2"/>
<dbReference type="OrthoDB" id="9802264at2"/>
<evidence type="ECO:0000256" key="4">
    <source>
        <dbReference type="ARBA" id="ARBA00022840"/>
    </source>
</evidence>
<dbReference type="InterPro" id="IPR027417">
    <property type="entry name" value="P-loop_NTPase"/>
</dbReference>